<dbReference type="InterPro" id="IPR052376">
    <property type="entry name" value="Oxidative_Scav/Glycosyltrans"/>
</dbReference>
<dbReference type="RefSeq" id="WP_145122690.1">
    <property type="nucleotide sequence ID" value="NZ_CP036292.1"/>
</dbReference>
<evidence type="ECO:0000313" key="2">
    <source>
        <dbReference type="EMBL" id="QDV57867.1"/>
    </source>
</evidence>
<dbReference type="AlphaFoldDB" id="A0A518IXR9"/>
<name>A0A518IXR9_9BACT</name>
<dbReference type="PANTHER" id="PTHR39082">
    <property type="entry name" value="PHOSPHOLIPASE C-BETA-2-RELATED"/>
    <property type="match status" value="1"/>
</dbReference>
<keyword evidence="1" id="KW-0175">Coiled coil</keyword>
<feature type="coiled-coil region" evidence="1">
    <location>
        <begin position="116"/>
        <end position="175"/>
    </location>
</feature>
<evidence type="ECO:0000313" key="3">
    <source>
        <dbReference type="Proteomes" id="UP000316770"/>
    </source>
</evidence>
<gene>
    <name evidence="2" type="ORF">Mal33_38820</name>
</gene>
<proteinExistence type="predicted"/>
<dbReference type="EMBL" id="CP036318">
    <property type="protein sequence ID" value="QDV57867.1"/>
    <property type="molecule type" value="Genomic_DNA"/>
</dbReference>
<dbReference type="Gene3D" id="1.10.287.1490">
    <property type="match status" value="1"/>
</dbReference>
<feature type="coiled-coil region" evidence="1">
    <location>
        <begin position="44"/>
        <end position="92"/>
    </location>
</feature>
<sequence length="243" mass="26923">MSDAPHKISHSTISTLHHIHKKLTELNSQIGRGPRQLKAGIAAIESLKQAELQAQETLKQAKLACDSKQLQLKEREQRVVDIQNKLNTAASNREFQTFKEQIAADQQANGVLADEILEAMEKIDRLGEELRQRTAELKQRSDDHAKLQSEVDARVATASSERDRVLEELATAEEQLPEDAVDIYQRLIRSQGEDGLAPVEGQSCGNCGATFAPQVLNRLMLSHFICCPTCGAILYMTADSVPE</sequence>
<evidence type="ECO:0000256" key="1">
    <source>
        <dbReference type="SAM" id="Coils"/>
    </source>
</evidence>
<organism evidence="2 3">
    <name type="scientific">Rosistilla oblonga</name>
    <dbReference type="NCBI Taxonomy" id="2527990"/>
    <lineage>
        <taxon>Bacteria</taxon>
        <taxon>Pseudomonadati</taxon>
        <taxon>Planctomycetota</taxon>
        <taxon>Planctomycetia</taxon>
        <taxon>Pirellulales</taxon>
        <taxon>Pirellulaceae</taxon>
        <taxon>Rosistilla</taxon>
    </lineage>
</organism>
<keyword evidence="3" id="KW-1185">Reference proteome</keyword>
<dbReference type="OrthoDB" id="260976at2"/>
<dbReference type="PANTHER" id="PTHR39082:SF1">
    <property type="entry name" value="SCAVENGER RECEPTOR CLASS A MEMBER 3"/>
    <property type="match status" value="1"/>
</dbReference>
<dbReference type="Proteomes" id="UP000316770">
    <property type="component" value="Chromosome"/>
</dbReference>
<protein>
    <submittedName>
        <fullName evidence="2">Zinc ribbon domain protein</fullName>
    </submittedName>
</protein>
<accession>A0A518IXR9</accession>
<reference evidence="2 3" key="1">
    <citation type="submission" date="2019-02" db="EMBL/GenBank/DDBJ databases">
        <title>Deep-cultivation of Planctomycetes and their phenomic and genomic characterization uncovers novel biology.</title>
        <authorList>
            <person name="Wiegand S."/>
            <person name="Jogler M."/>
            <person name="Boedeker C."/>
            <person name="Pinto D."/>
            <person name="Vollmers J."/>
            <person name="Rivas-Marin E."/>
            <person name="Kohn T."/>
            <person name="Peeters S.H."/>
            <person name="Heuer A."/>
            <person name="Rast P."/>
            <person name="Oberbeckmann S."/>
            <person name="Bunk B."/>
            <person name="Jeske O."/>
            <person name="Meyerdierks A."/>
            <person name="Storesund J.E."/>
            <person name="Kallscheuer N."/>
            <person name="Luecker S."/>
            <person name="Lage O.M."/>
            <person name="Pohl T."/>
            <person name="Merkel B.J."/>
            <person name="Hornburger P."/>
            <person name="Mueller R.-W."/>
            <person name="Bruemmer F."/>
            <person name="Labrenz M."/>
            <person name="Spormann A.M."/>
            <person name="Op den Camp H."/>
            <person name="Overmann J."/>
            <person name="Amann R."/>
            <person name="Jetten M.S.M."/>
            <person name="Mascher T."/>
            <person name="Medema M.H."/>
            <person name="Devos D.P."/>
            <person name="Kaster A.-K."/>
            <person name="Ovreas L."/>
            <person name="Rohde M."/>
            <person name="Galperin M.Y."/>
            <person name="Jogler C."/>
        </authorList>
    </citation>
    <scope>NUCLEOTIDE SEQUENCE [LARGE SCALE GENOMIC DNA]</scope>
    <source>
        <strain evidence="2 3">Mal33</strain>
    </source>
</reference>